<dbReference type="SUPFAM" id="SSF53850">
    <property type="entry name" value="Periplasmic binding protein-like II"/>
    <property type="match status" value="1"/>
</dbReference>
<evidence type="ECO:0000313" key="7">
    <source>
        <dbReference type="Proteomes" id="UP000093795"/>
    </source>
</evidence>
<proteinExistence type="inferred from homology"/>
<keyword evidence="4" id="KW-0804">Transcription</keyword>
<dbReference type="InterPro" id="IPR005119">
    <property type="entry name" value="LysR_subst-bd"/>
</dbReference>
<dbReference type="SUPFAM" id="SSF46785">
    <property type="entry name" value="Winged helix' DNA-binding domain"/>
    <property type="match status" value="1"/>
</dbReference>
<evidence type="ECO:0000313" key="6">
    <source>
        <dbReference type="EMBL" id="OBI86268.1"/>
    </source>
</evidence>
<dbReference type="Pfam" id="PF00126">
    <property type="entry name" value="HTH_1"/>
    <property type="match status" value="1"/>
</dbReference>
<dbReference type="InterPro" id="IPR036388">
    <property type="entry name" value="WH-like_DNA-bd_sf"/>
</dbReference>
<dbReference type="EMBL" id="LZKQ01000103">
    <property type="protein sequence ID" value="OBI86268.1"/>
    <property type="molecule type" value="Genomic_DNA"/>
</dbReference>
<evidence type="ECO:0000256" key="2">
    <source>
        <dbReference type="ARBA" id="ARBA00023015"/>
    </source>
</evidence>
<dbReference type="eggNOG" id="COG0583">
    <property type="taxonomic scope" value="Bacteria"/>
</dbReference>
<comment type="similarity">
    <text evidence="1">Belongs to the LysR transcriptional regulatory family.</text>
</comment>
<dbReference type="AlphaFoldDB" id="A0A1A3CHW1"/>
<dbReference type="GO" id="GO:0003700">
    <property type="term" value="F:DNA-binding transcription factor activity"/>
    <property type="evidence" value="ECO:0007669"/>
    <property type="project" value="InterPro"/>
</dbReference>
<evidence type="ECO:0000256" key="3">
    <source>
        <dbReference type="ARBA" id="ARBA00023125"/>
    </source>
</evidence>
<sequence>MALSARMPELSALEVLSAIAKAGSLNAASRAVGISQQAVSARLTSIESQIGLRLVTRTTRGAQLTPAGEVVVEWADQVLDVAQRVDAGLASLRAERRSELKLAASQTVAEHLLPRWLVSLQAAALRHGASAPAVSFVTTDSQGAIAAVRDGRVELGFIEIRGVFPGLRSRVIGRDELVVVVPPDHKWVRRSAAVTAAELREIPLVSRKSGWQLLLGVEDPLAGDQPEPAAHSLEFASAAAVRAAVLAGAGPAVMSRAAVGDDLLHGRLRAVRVVGLDLQRDIRAIWLGARTPPAGAARELLNHIATSR</sequence>
<feature type="domain" description="HTH lysR-type" evidence="5">
    <location>
        <begin position="8"/>
        <end position="65"/>
    </location>
</feature>
<keyword evidence="3" id="KW-0238">DNA-binding</keyword>
<protein>
    <submittedName>
        <fullName evidence="6">LysR family transcriptional regulator</fullName>
    </submittedName>
</protein>
<comment type="caution">
    <text evidence="6">The sequence shown here is derived from an EMBL/GenBank/DDBJ whole genome shotgun (WGS) entry which is preliminary data.</text>
</comment>
<dbReference type="Gene3D" id="1.10.10.10">
    <property type="entry name" value="Winged helix-like DNA-binding domain superfamily/Winged helix DNA-binding domain"/>
    <property type="match status" value="1"/>
</dbReference>
<reference evidence="6 7" key="1">
    <citation type="submission" date="2016-06" db="EMBL/GenBank/DDBJ databases">
        <authorList>
            <person name="Kjaerup R.B."/>
            <person name="Dalgaard T.S."/>
            <person name="Juul-Madsen H.R."/>
        </authorList>
    </citation>
    <scope>NUCLEOTIDE SEQUENCE [LARGE SCALE GENOMIC DNA]</scope>
    <source>
        <strain evidence="6 7">1081914.2</strain>
    </source>
</reference>
<dbReference type="OrthoDB" id="9808620at2"/>
<evidence type="ECO:0000256" key="4">
    <source>
        <dbReference type="ARBA" id="ARBA00023163"/>
    </source>
</evidence>
<dbReference type="PANTHER" id="PTHR30126">
    <property type="entry name" value="HTH-TYPE TRANSCRIPTIONAL REGULATOR"/>
    <property type="match status" value="1"/>
</dbReference>
<dbReference type="PANTHER" id="PTHR30126:SF39">
    <property type="entry name" value="HTH-TYPE TRANSCRIPTIONAL REGULATOR CYSL"/>
    <property type="match status" value="1"/>
</dbReference>
<evidence type="ECO:0000256" key="1">
    <source>
        <dbReference type="ARBA" id="ARBA00009437"/>
    </source>
</evidence>
<dbReference type="Proteomes" id="UP000093795">
    <property type="component" value="Unassembled WGS sequence"/>
</dbReference>
<dbReference type="InterPro" id="IPR000847">
    <property type="entry name" value="LysR_HTH_N"/>
</dbReference>
<gene>
    <name evidence="6" type="ORF">A9X01_17295</name>
</gene>
<dbReference type="Gene3D" id="3.40.190.10">
    <property type="entry name" value="Periplasmic binding protein-like II"/>
    <property type="match status" value="2"/>
</dbReference>
<dbReference type="RefSeq" id="WP_065120509.1">
    <property type="nucleotide sequence ID" value="NZ_LZKQ01000103.1"/>
</dbReference>
<keyword evidence="2" id="KW-0805">Transcription regulation</keyword>
<dbReference type="PROSITE" id="PS50931">
    <property type="entry name" value="HTH_LYSR"/>
    <property type="match status" value="1"/>
</dbReference>
<dbReference type="Pfam" id="PF03466">
    <property type="entry name" value="LysR_substrate"/>
    <property type="match status" value="1"/>
</dbReference>
<accession>A0A1A3CHW1</accession>
<dbReference type="InterPro" id="IPR036390">
    <property type="entry name" value="WH_DNA-bd_sf"/>
</dbReference>
<organism evidence="6 7">
    <name type="scientific">Mycobacterium asiaticum</name>
    <dbReference type="NCBI Taxonomy" id="1790"/>
    <lineage>
        <taxon>Bacteria</taxon>
        <taxon>Bacillati</taxon>
        <taxon>Actinomycetota</taxon>
        <taxon>Actinomycetes</taxon>
        <taxon>Mycobacteriales</taxon>
        <taxon>Mycobacteriaceae</taxon>
        <taxon>Mycobacterium</taxon>
    </lineage>
</organism>
<dbReference type="GO" id="GO:0000976">
    <property type="term" value="F:transcription cis-regulatory region binding"/>
    <property type="evidence" value="ECO:0007669"/>
    <property type="project" value="TreeGrafter"/>
</dbReference>
<name>A0A1A3CHW1_MYCAS</name>
<evidence type="ECO:0000259" key="5">
    <source>
        <dbReference type="PROSITE" id="PS50931"/>
    </source>
</evidence>
<dbReference type="STRING" id="1790.A5645_18680"/>